<dbReference type="InterPro" id="IPR006121">
    <property type="entry name" value="HMA_dom"/>
</dbReference>
<gene>
    <name evidence="3" type="ORF">OU5_5583</name>
</gene>
<reference evidence="3 4" key="1">
    <citation type="journal article" date="2012" name="J. Bacteriol.">
        <title>Genome sequence of cold-adapted Pseudomonas mandelii strain JR-1.</title>
        <authorList>
            <person name="Jang S.H."/>
            <person name="Kim J."/>
            <person name="Kim J."/>
            <person name="Hong S."/>
            <person name="Lee C."/>
        </authorList>
    </citation>
    <scope>NUCLEOTIDE SEQUENCE [LARGE SCALE GENOMIC DNA]</scope>
    <source>
        <strain evidence="3 4">JR-1</strain>
    </source>
</reference>
<dbReference type="Pfam" id="PF00403">
    <property type="entry name" value="HMA"/>
    <property type="match status" value="1"/>
</dbReference>
<dbReference type="EMBL" id="CP005960">
    <property type="protein sequence ID" value="AHZ72662.1"/>
    <property type="molecule type" value="Genomic_DNA"/>
</dbReference>
<proteinExistence type="predicted"/>
<dbReference type="PROSITE" id="PS01047">
    <property type="entry name" value="HMA_1"/>
    <property type="match status" value="1"/>
</dbReference>
<name>A0A024EIL0_9PSED</name>
<evidence type="ECO:0000259" key="2">
    <source>
        <dbReference type="PROSITE" id="PS50846"/>
    </source>
</evidence>
<dbReference type="AlphaFoldDB" id="A0A024EIL0"/>
<organism evidence="3 4">
    <name type="scientific">Pseudomonas mandelii JR-1</name>
    <dbReference type="NCBI Taxonomy" id="1147786"/>
    <lineage>
        <taxon>Bacteria</taxon>
        <taxon>Pseudomonadati</taxon>
        <taxon>Pseudomonadota</taxon>
        <taxon>Gammaproteobacteria</taxon>
        <taxon>Pseudomonadales</taxon>
        <taxon>Pseudomonadaceae</taxon>
        <taxon>Pseudomonas</taxon>
    </lineage>
</organism>
<feature type="domain" description="HMA" evidence="2">
    <location>
        <begin position="9"/>
        <end position="72"/>
    </location>
</feature>
<accession>A0A024EIL0</accession>
<dbReference type="InterPro" id="IPR036163">
    <property type="entry name" value="HMA_dom_sf"/>
</dbReference>
<protein>
    <submittedName>
        <fullName evidence="3">Putative heavy metal transport/detoxification protein</fullName>
    </submittedName>
</protein>
<dbReference type="Proteomes" id="UP000026913">
    <property type="component" value="Chromosome"/>
</dbReference>
<evidence type="ECO:0000256" key="1">
    <source>
        <dbReference type="ARBA" id="ARBA00022723"/>
    </source>
</evidence>
<dbReference type="GO" id="GO:0046872">
    <property type="term" value="F:metal ion binding"/>
    <property type="evidence" value="ECO:0007669"/>
    <property type="project" value="UniProtKB-KW"/>
</dbReference>
<dbReference type="CDD" id="cd00371">
    <property type="entry name" value="HMA"/>
    <property type="match status" value="1"/>
</dbReference>
<evidence type="ECO:0000313" key="4">
    <source>
        <dbReference type="Proteomes" id="UP000026913"/>
    </source>
</evidence>
<dbReference type="Gene3D" id="3.30.70.100">
    <property type="match status" value="1"/>
</dbReference>
<dbReference type="HOGENOM" id="CLU_134973_5_1_6"/>
<evidence type="ECO:0000313" key="3">
    <source>
        <dbReference type="EMBL" id="AHZ72662.1"/>
    </source>
</evidence>
<dbReference type="KEGG" id="pman:OU5_5583"/>
<dbReference type="SUPFAM" id="SSF55008">
    <property type="entry name" value="HMA, heavy metal-associated domain"/>
    <property type="match status" value="1"/>
</dbReference>
<dbReference type="InterPro" id="IPR017969">
    <property type="entry name" value="Heavy-metal-associated_CS"/>
</dbReference>
<keyword evidence="1" id="KW-0479">Metal-binding</keyword>
<dbReference type="PROSITE" id="PS50846">
    <property type="entry name" value="HMA_2"/>
    <property type="match status" value="1"/>
</dbReference>
<sequence length="96" mass="9786">MAKEVYAMNGTELQVEGMSCGSCVKHVNAALLPLAGVGEVTVDLASGRVKVTGDIDSDVLLSALNEAGYPASVLKGERPQSVEKKSGCGGSSCCCH</sequence>